<reference evidence="3 4" key="1">
    <citation type="journal article" date="2016" name="Mol. Biol. Evol.">
        <title>Comparative Genomics of Early-Diverging Mushroom-Forming Fungi Provides Insights into the Origins of Lignocellulose Decay Capabilities.</title>
        <authorList>
            <person name="Nagy L.G."/>
            <person name="Riley R."/>
            <person name="Tritt A."/>
            <person name="Adam C."/>
            <person name="Daum C."/>
            <person name="Floudas D."/>
            <person name="Sun H."/>
            <person name="Yadav J.S."/>
            <person name="Pangilinan J."/>
            <person name="Larsson K.H."/>
            <person name="Matsuura K."/>
            <person name="Barry K."/>
            <person name="Labutti K."/>
            <person name="Kuo R."/>
            <person name="Ohm R.A."/>
            <person name="Bhattacharya S.S."/>
            <person name="Shirouzu T."/>
            <person name="Yoshinaga Y."/>
            <person name="Martin F.M."/>
            <person name="Grigoriev I.V."/>
            <person name="Hibbett D.S."/>
        </authorList>
    </citation>
    <scope>NUCLEOTIDE SEQUENCE [LARGE SCALE GENOMIC DNA]</scope>
    <source>
        <strain evidence="3 4">L-15889</strain>
    </source>
</reference>
<dbReference type="AlphaFoldDB" id="A0A165PNA6"/>
<feature type="transmembrane region" description="Helical" evidence="1">
    <location>
        <begin position="118"/>
        <end position="142"/>
    </location>
</feature>
<dbReference type="PANTHER" id="PTHR40465:SF1">
    <property type="entry name" value="DUF6534 DOMAIN-CONTAINING PROTEIN"/>
    <property type="match status" value="1"/>
</dbReference>
<proteinExistence type="predicted"/>
<accession>A0A165PNA6</accession>
<feature type="transmembrane region" description="Helical" evidence="1">
    <location>
        <begin position="231"/>
        <end position="252"/>
    </location>
</feature>
<keyword evidence="1" id="KW-0472">Membrane</keyword>
<dbReference type="PANTHER" id="PTHR40465">
    <property type="entry name" value="CHROMOSOME 1, WHOLE GENOME SHOTGUN SEQUENCE"/>
    <property type="match status" value="1"/>
</dbReference>
<feature type="transmembrane region" description="Helical" evidence="1">
    <location>
        <begin position="87"/>
        <end position="106"/>
    </location>
</feature>
<feature type="transmembrane region" description="Helical" evidence="1">
    <location>
        <begin position="46"/>
        <end position="67"/>
    </location>
</feature>
<feature type="transmembrane region" description="Helical" evidence="1">
    <location>
        <begin position="12"/>
        <end position="34"/>
    </location>
</feature>
<evidence type="ECO:0000313" key="3">
    <source>
        <dbReference type="EMBL" id="KZT68422.1"/>
    </source>
</evidence>
<evidence type="ECO:0000256" key="1">
    <source>
        <dbReference type="SAM" id="Phobius"/>
    </source>
</evidence>
<name>A0A165PNA6_9APHY</name>
<feature type="transmembrane region" description="Helical" evidence="1">
    <location>
        <begin position="162"/>
        <end position="183"/>
    </location>
</feature>
<keyword evidence="1" id="KW-0812">Transmembrane</keyword>
<protein>
    <recommendedName>
        <fullName evidence="2">DUF6534 domain-containing protein</fullName>
    </recommendedName>
</protein>
<evidence type="ECO:0000259" key="2">
    <source>
        <dbReference type="Pfam" id="PF20152"/>
    </source>
</evidence>
<dbReference type="InterPro" id="IPR045339">
    <property type="entry name" value="DUF6534"/>
</dbReference>
<sequence length="288" mass="31625">MGTDIGPTIGSVFLGSLFASLLYGISCAQILYYSTHYPYDRSSLKLLVSVLWILETVLSCTDVYISWLFLVHDHSNYSLLSDVPSAWIVNNTVASLNVAMVQTFYVHSVWQLQAGSPYRALVMTFSESLVLTTFASNLATTIISSSGQSITGAVEVSAVPGLIKNVSAIIADVCICTALIYTLHRRKTGIRQTDGIVQTLVVYIINRALLTLILQIVLLAAFIISAVRSTMFWAIFNSPTCKIYFVCMMAVLNARNHIVVKNSNVPTSLWIDGVQPEDHQTALQQSQC</sequence>
<feature type="domain" description="DUF6534" evidence="2">
    <location>
        <begin position="168"/>
        <end position="257"/>
    </location>
</feature>
<dbReference type="Pfam" id="PF20152">
    <property type="entry name" value="DUF6534"/>
    <property type="match status" value="1"/>
</dbReference>
<keyword evidence="4" id="KW-1185">Reference proteome</keyword>
<dbReference type="Proteomes" id="UP000076727">
    <property type="component" value="Unassembled WGS sequence"/>
</dbReference>
<organism evidence="3 4">
    <name type="scientific">Daedalea quercina L-15889</name>
    <dbReference type="NCBI Taxonomy" id="1314783"/>
    <lineage>
        <taxon>Eukaryota</taxon>
        <taxon>Fungi</taxon>
        <taxon>Dikarya</taxon>
        <taxon>Basidiomycota</taxon>
        <taxon>Agaricomycotina</taxon>
        <taxon>Agaricomycetes</taxon>
        <taxon>Polyporales</taxon>
        <taxon>Fomitopsis</taxon>
    </lineage>
</organism>
<evidence type="ECO:0000313" key="4">
    <source>
        <dbReference type="Proteomes" id="UP000076727"/>
    </source>
</evidence>
<dbReference type="OrthoDB" id="2755905at2759"/>
<gene>
    <name evidence="3" type="ORF">DAEQUDRAFT_334507</name>
</gene>
<dbReference type="EMBL" id="KV429067">
    <property type="protein sequence ID" value="KZT68422.1"/>
    <property type="molecule type" value="Genomic_DNA"/>
</dbReference>
<feature type="transmembrane region" description="Helical" evidence="1">
    <location>
        <begin position="204"/>
        <end position="225"/>
    </location>
</feature>
<keyword evidence="1" id="KW-1133">Transmembrane helix</keyword>
<dbReference type="STRING" id="1314783.A0A165PNA6"/>